<keyword evidence="5" id="KW-0547">Nucleotide-binding</keyword>
<comment type="similarity">
    <text evidence="2">Belongs to the ABC transporter superfamily. ABCC family. Conjugate transporter (TC 3.A.1.208) subfamily.</text>
</comment>
<feature type="transmembrane region" description="Helical" evidence="10">
    <location>
        <begin position="1205"/>
        <end position="1236"/>
    </location>
</feature>
<feature type="transmembrane region" description="Helical" evidence="10">
    <location>
        <begin position="120"/>
        <end position="144"/>
    </location>
</feature>
<dbReference type="InterPro" id="IPR050173">
    <property type="entry name" value="ABC_transporter_C-like"/>
</dbReference>
<keyword evidence="3" id="KW-0813">Transport</keyword>
<feature type="transmembrane region" description="Helical" evidence="10">
    <location>
        <begin position="164"/>
        <end position="186"/>
    </location>
</feature>
<evidence type="ECO:0000256" key="5">
    <source>
        <dbReference type="ARBA" id="ARBA00022741"/>
    </source>
</evidence>
<evidence type="ECO:0000256" key="2">
    <source>
        <dbReference type="ARBA" id="ARBA00009726"/>
    </source>
</evidence>
<dbReference type="CDD" id="cd03244">
    <property type="entry name" value="ABCC_MRP_domain2"/>
    <property type="match status" value="1"/>
</dbReference>
<reference evidence="13 14" key="1">
    <citation type="submission" date="2024-06" db="EMBL/GenBank/DDBJ databases">
        <authorList>
            <person name="Kraege A."/>
            <person name="Thomma B."/>
        </authorList>
    </citation>
    <scope>NUCLEOTIDE SEQUENCE [LARGE SCALE GENOMIC DNA]</scope>
</reference>
<dbReference type="InterPro" id="IPR003593">
    <property type="entry name" value="AAA+_ATPase"/>
</dbReference>
<accession>A0ABP1FVN4</accession>
<dbReference type="InterPro" id="IPR036640">
    <property type="entry name" value="ABC1_TM_sf"/>
</dbReference>
<organism evidence="13 14">
    <name type="scientific">Coccomyxa viridis</name>
    <dbReference type="NCBI Taxonomy" id="1274662"/>
    <lineage>
        <taxon>Eukaryota</taxon>
        <taxon>Viridiplantae</taxon>
        <taxon>Chlorophyta</taxon>
        <taxon>core chlorophytes</taxon>
        <taxon>Trebouxiophyceae</taxon>
        <taxon>Trebouxiophyceae incertae sedis</taxon>
        <taxon>Coccomyxaceae</taxon>
        <taxon>Coccomyxa</taxon>
    </lineage>
</organism>
<comment type="subcellular location">
    <subcellularLocation>
        <location evidence="1">Membrane</location>
        <topology evidence="1">Multi-pass membrane protein</topology>
    </subcellularLocation>
</comment>
<evidence type="ECO:0000256" key="6">
    <source>
        <dbReference type="ARBA" id="ARBA00022840"/>
    </source>
</evidence>
<protein>
    <submittedName>
        <fullName evidence="13">G6566 protein</fullName>
    </submittedName>
</protein>
<evidence type="ECO:0000256" key="8">
    <source>
        <dbReference type="ARBA" id="ARBA00023136"/>
    </source>
</evidence>
<feature type="domain" description="ABC transporter" evidence="11">
    <location>
        <begin position="590"/>
        <end position="831"/>
    </location>
</feature>
<evidence type="ECO:0000313" key="13">
    <source>
        <dbReference type="EMBL" id="CAL5223960.1"/>
    </source>
</evidence>
<feature type="domain" description="ABC transmembrane type-1" evidence="12">
    <location>
        <begin position="124"/>
        <end position="369"/>
    </location>
</feature>
<dbReference type="SMART" id="SM00382">
    <property type="entry name" value="AAA"/>
    <property type="match status" value="2"/>
</dbReference>
<keyword evidence="8 10" id="KW-0472">Membrane</keyword>
<evidence type="ECO:0000256" key="10">
    <source>
        <dbReference type="SAM" id="Phobius"/>
    </source>
</evidence>
<feature type="transmembrane region" description="Helical" evidence="10">
    <location>
        <begin position="266"/>
        <end position="288"/>
    </location>
</feature>
<feature type="domain" description="ABC transporter" evidence="11">
    <location>
        <begin position="1401"/>
        <end position="1641"/>
    </location>
</feature>
<dbReference type="InterPro" id="IPR017871">
    <property type="entry name" value="ABC_transporter-like_CS"/>
</dbReference>
<dbReference type="SUPFAM" id="SSF90123">
    <property type="entry name" value="ABC transporter transmembrane region"/>
    <property type="match status" value="2"/>
</dbReference>
<dbReference type="Gene3D" id="3.40.50.300">
    <property type="entry name" value="P-loop containing nucleotide triphosphate hydrolases"/>
    <property type="match status" value="2"/>
</dbReference>
<dbReference type="PROSITE" id="PS00211">
    <property type="entry name" value="ABC_TRANSPORTER_1"/>
    <property type="match status" value="2"/>
</dbReference>
<dbReference type="EMBL" id="CAXHTA020000009">
    <property type="protein sequence ID" value="CAL5223960.1"/>
    <property type="molecule type" value="Genomic_DNA"/>
</dbReference>
<feature type="transmembrane region" description="Helical" evidence="10">
    <location>
        <begin position="1086"/>
        <end position="1111"/>
    </location>
</feature>
<dbReference type="PROSITE" id="PS50893">
    <property type="entry name" value="ABC_TRANSPORTER_2"/>
    <property type="match status" value="2"/>
</dbReference>
<gene>
    <name evidence="13" type="primary">g6566</name>
    <name evidence="13" type="ORF">VP750_LOCUS5619</name>
</gene>
<dbReference type="CDD" id="cd18580">
    <property type="entry name" value="ABC_6TM_ABCC_D2"/>
    <property type="match status" value="1"/>
</dbReference>
<feature type="region of interest" description="Disordered" evidence="9">
    <location>
        <begin position="579"/>
        <end position="607"/>
    </location>
</feature>
<dbReference type="CDD" id="cd03250">
    <property type="entry name" value="ABCC_MRP_domain1"/>
    <property type="match status" value="1"/>
</dbReference>
<evidence type="ECO:0000256" key="7">
    <source>
        <dbReference type="ARBA" id="ARBA00022989"/>
    </source>
</evidence>
<keyword evidence="6" id="KW-0067">ATP-binding</keyword>
<dbReference type="Pfam" id="PF00005">
    <property type="entry name" value="ABC_tran"/>
    <property type="match status" value="2"/>
</dbReference>
<feature type="region of interest" description="Disordered" evidence="9">
    <location>
        <begin position="871"/>
        <end position="914"/>
    </location>
</feature>
<feature type="region of interest" description="Disordered" evidence="9">
    <location>
        <begin position="1033"/>
        <end position="1054"/>
    </location>
</feature>
<feature type="transmembrane region" description="Helical" evidence="10">
    <location>
        <begin position="352"/>
        <end position="372"/>
    </location>
</feature>
<evidence type="ECO:0000259" key="11">
    <source>
        <dbReference type="PROSITE" id="PS50893"/>
    </source>
</evidence>
<dbReference type="InterPro" id="IPR027417">
    <property type="entry name" value="P-loop_NTPase"/>
</dbReference>
<evidence type="ECO:0000256" key="4">
    <source>
        <dbReference type="ARBA" id="ARBA00022692"/>
    </source>
</evidence>
<feature type="transmembrane region" description="Helical" evidence="10">
    <location>
        <begin position="1294"/>
        <end position="1324"/>
    </location>
</feature>
<evidence type="ECO:0000256" key="3">
    <source>
        <dbReference type="ARBA" id="ARBA00022448"/>
    </source>
</evidence>
<dbReference type="InterPro" id="IPR044746">
    <property type="entry name" value="ABCC_6TM_D1"/>
</dbReference>
<feature type="domain" description="ABC transmembrane type-1" evidence="12">
    <location>
        <begin position="1105"/>
        <end position="1363"/>
    </location>
</feature>
<feature type="compositionally biased region" description="Polar residues" evidence="9">
    <location>
        <begin position="879"/>
        <end position="894"/>
    </location>
</feature>
<evidence type="ECO:0000313" key="14">
    <source>
        <dbReference type="Proteomes" id="UP001497392"/>
    </source>
</evidence>
<dbReference type="PANTHER" id="PTHR24223">
    <property type="entry name" value="ATP-BINDING CASSETTE SUB-FAMILY C"/>
    <property type="match status" value="1"/>
</dbReference>
<dbReference type="InterPro" id="IPR003439">
    <property type="entry name" value="ABC_transporter-like_ATP-bd"/>
</dbReference>
<feature type="compositionally biased region" description="Low complexity" evidence="9">
    <location>
        <begin position="1004"/>
        <end position="1013"/>
    </location>
</feature>
<feature type="compositionally biased region" description="Polar residues" evidence="9">
    <location>
        <begin position="589"/>
        <end position="601"/>
    </location>
</feature>
<evidence type="ECO:0000259" key="12">
    <source>
        <dbReference type="PROSITE" id="PS50929"/>
    </source>
</evidence>
<comment type="caution">
    <text evidence="13">The sequence shown here is derived from an EMBL/GenBank/DDBJ whole genome shotgun (WGS) entry which is preliminary data.</text>
</comment>
<dbReference type="SUPFAM" id="SSF52540">
    <property type="entry name" value="P-loop containing nucleoside triphosphate hydrolases"/>
    <property type="match status" value="2"/>
</dbReference>
<feature type="transmembrane region" description="Helical" evidence="10">
    <location>
        <begin position="1123"/>
        <end position="1145"/>
    </location>
</feature>
<name>A0ABP1FVN4_9CHLO</name>
<dbReference type="Pfam" id="PF00664">
    <property type="entry name" value="ABC_membrane"/>
    <property type="match status" value="2"/>
</dbReference>
<dbReference type="PROSITE" id="PS50929">
    <property type="entry name" value="ABC_TM1F"/>
    <property type="match status" value="2"/>
</dbReference>
<keyword evidence="14" id="KW-1185">Reference proteome</keyword>
<evidence type="ECO:0000256" key="9">
    <source>
        <dbReference type="SAM" id="MobiDB-lite"/>
    </source>
</evidence>
<dbReference type="Gene3D" id="1.20.1560.10">
    <property type="entry name" value="ABC transporter type 1, transmembrane domain"/>
    <property type="match status" value="2"/>
</dbReference>
<sequence length="1654" mass="178813">MTGVEADAPISHANDMGSNAHADYYSSRGFDKPVGRGHANWLSRLTYFWVNPLLQKGAECKIHDDTAEAFVDPPNRGYLQAKQFAAAYESMQHQERLRKQQRPRNLLGWTLVKLYRREMFLHSVLLLIEIGVRIGACVILKLFLTWVIGNYSSGDSEYPVWKGWAIALGLGGTGYVMTLLHHQIFWHGMRMGFAMRQQAISAIFAKALRLNSSSIADISAGKIVNLVSNDVRRFDDAMPFWPFLYAGPLELAIILVLLSFQLGAPAAFAGVATMLLVIPTQGILVSYIGKLRVNTTRWTDERVRLAGEAVAGCLAVKMLGWEDAMANALKGIRSEEASHAVKMARIRACNMALFFFIMPVSSFVLFATAHGLGCHLDVPAITYSLALLRLPQLFMATYFVRGVETFSELSISLRRLNAFLALPEPPAPAHLQGLRKDDQIADSQAPRVEMRGGDFNWDNWSGLPPAELAKQRASTAALLEAPESPIRQLLSGLQGLMQRPCSSGKAIAGKESPRMCSAGCLACLQCKPSKQDDAEQRAAKESGKSVTSCTFDEVSAGPIQETRLHLDSQDSAQQYTASLAQETRDKDPTASTKSMASSVGSRRSLEGVHKGPTLHGLQFSVAPAELVAICGQVGSGKSSLLEALLGEILPIQDTAGSVTSPSNSPVLRGRVAYCSQVPWIVSGTLRDNILFGRPLEEEFYEKVLSACALDADLADLPAGDMTELGERGINLSGGQKARLALARAAYSRADIQLMDDPLSAVDPRVGRLLFERCLGPNGIMRGTTRLLVSHQRHHLPMCNRIIVLRGGCIVADGSLQQLQSQGYEAELGSGQGSGQVAELDDTAYDQGMAQTASLEPGEDRSTGVAIPEKPGAMVESEQSKAVGSNGSEVHQTEASPPIEEDATGKAQPARTSEQDVFHAGKATAQQPGTAKAEPIQVEGQAAGRQLAGAGTTGGRGKVQVPSSVFGTEDSASAGAKRADMPEAVQRVRGPFGTLRSRFSRRSSRPAGSFSGAPSMGGQMRTLLSRMFATGLARPEKEAGKPSNSSKPAGSLQEKGSLIQAEERATGGVGWAVFGSYAKYTGVTNCVFILLAFILGQAAYLGSEYWLITWAYRPLAEQRQPKWLIVYGVLVISVICISVARALAFFESTFSAATLMNAQMTHHILRAPLSFFHTNPTGRILNRFSKDQGVVDDFLPQVLFDAIQSIFMVLGAIVFMCVAVPFVLPALVPLLISFLYIRRRYIRTSREVKRFDSVTRSPVYASFGAMLKGLPTIRAYDAGARFYEAFLEYLDRNGAWWFCFVVTSRWIGFRLDTIAAIMLTAGAMLAMAIHNKVSPRLLGLALGQVLNLSGTMQWAVRQTAEAENNITSVERILDYTRLPSEPPRVAEGGGAPPEGWPHSGEVEFQDVSACYRPGLPPVLSELSFTIKGGTSCGVVGRTGSGKSSLMLALFRLIDVTSGRVMLDGVDVAKIGLDALRSQLAIIPQDPVLFSGSMRSNMDPWGRHTDAQLWQVLRQVQLSGPVRKLGGLDARMAEAGDNLSVGQRQLLCLARALLQDAHVLALDEATANVDQATDALIQQALRNAVKSSSSTSPRRTLLVIAHRIDTIMDCDQLLVLSSGRLVEQGAPIELSQRPSGAFARLTQAAQSGFGQRADLS</sequence>
<feature type="transmembrane region" description="Helical" evidence="10">
    <location>
        <begin position="240"/>
        <end position="260"/>
    </location>
</feature>
<evidence type="ECO:0000256" key="1">
    <source>
        <dbReference type="ARBA" id="ARBA00004141"/>
    </source>
</evidence>
<dbReference type="CDD" id="cd18579">
    <property type="entry name" value="ABC_6TM_ABCC_D1"/>
    <property type="match status" value="1"/>
</dbReference>
<keyword evidence="7 10" id="KW-1133">Transmembrane helix</keyword>
<keyword evidence="4 10" id="KW-0812">Transmembrane</keyword>
<dbReference type="PANTHER" id="PTHR24223:SF453">
    <property type="entry name" value="ABC TRANSPORTER"/>
    <property type="match status" value="1"/>
</dbReference>
<dbReference type="InterPro" id="IPR011527">
    <property type="entry name" value="ABC1_TM_dom"/>
</dbReference>
<feature type="region of interest" description="Disordered" evidence="9">
    <location>
        <begin position="941"/>
        <end position="1017"/>
    </location>
</feature>
<dbReference type="InterPro" id="IPR044726">
    <property type="entry name" value="ABCC_6TM_D2"/>
</dbReference>
<dbReference type="Proteomes" id="UP001497392">
    <property type="component" value="Unassembled WGS sequence"/>
</dbReference>
<proteinExistence type="inferred from homology"/>